<comment type="caution">
    <text evidence="2">The sequence shown here is derived from an EMBL/GenBank/DDBJ whole genome shotgun (WGS) entry which is preliminary data.</text>
</comment>
<dbReference type="Proteomes" id="UP000007151">
    <property type="component" value="Unassembled WGS sequence"/>
</dbReference>
<evidence type="ECO:0000313" key="2">
    <source>
        <dbReference type="EMBL" id="OWR43687.1"/>
    </source>
</evidence>
<sequence length="114" mass="12847">MTSSVLYSLLGMGVILNFLLLVGGYQKDISMLRLYIYYAVAAMLASLVPIAILIFKEMFLEIFISLFVVATQCYVIVLVRSEVVKLEENELRSIAEVHAEVQEQVNVSERITLV</sequence>
<accession>A0A212EQD8</accession>
<reference evidence="2 3" key="1">
    <citation type="journal article" date="2011" name="Cell">
        <title>The monarch butterfly genome yields insights into long-distance migration.</title>
        <authorList>
            <person name="Zhan S."/>
            <person name="Merlin C."/>
            <person name="Boore J.L."/>
            <person name="Reppert S.M."/>
        </authorList>
    </citation>
    <scope>NUCLEOTIDE SEQUENCE [LARGE SCALE GENOMIC DNA]</scope>
    <source>
        <strain evidence="2">F-2</strain>
    </source>
</reference>
<gene>
    <name evidence="2" type="ORF">KGM_214285</name>
</gene>
<dbReference type="AlphaFoldDB" id="A0A212EQD8"/>
<dbReference type="EMBL" id="AGBW02013271">
    <property type="protein sequence ID" value="OWR43687.1"/>
    <property type="molecule type" value="Genomic_DNA"/>
</dbReference>
<organism evidence="2 3">
    <name type="scientific">Danaus plexippus plexippus</name>
    <dbReference type="NCBI Taxonomy" id="278856"/>
    <lineage>
        <taxon>Eukaryota</taxon>
        <taxon>Metazoa</taxon>
        <taxon>Ecdysozoa</taxon>
        <taxon>Arthropoda</taxon>
        <taxon>Hexapoda</taxon>
        <taxon>Insecta</taxon>
        <taxon>Pterygota</taxon>
        <taxon>Neoptera</taxon>
        <taxon>Endopterygota</taxon>
        <taxon>Lepidoptera</taxon>
        <taxon>Glossata</taxon>
        <taxon>Ditrysia</taxon>
        <taxon>Papilionoidea</taxon>
        <taxon>Nymphalidae</taxon>
        <taxon>Danainae</taxon>
        <taxon>Danaini</taxon>
        <taxon>Danaina</taxon>
        <taxon>Danaus</taxon>
        <taxon>Danaus</taxon>
    </lineage>
</organism>
<dbReference type="eggNOG" id="ENOG502R0QV">
    <property type="taxonomic scope" value="Eukaryota"/>
</dbReference>
<name>A0A212EQD8_DANPL</name>
<proteinExistence type="predicted"/>
<protein>
    <submittedName>
        <fullName evidence="2">Uncharacterized protein</fullName>
    </submittedName>
</protein>
<dbReference type="KEGG" id="dpl:KGM_214285"/>
<keyword evidence="1" id="KW-1133">Transmembrane helix</keyword>
<dbReference type="InParanoid" id="A0A212EQD8"/>
<evidence type="ECO:0000256" key="1">
    <source>
        <dbReference type="SAM" id="Phobius"/>
    </source>
</evidence>
<feature type="transmembrane region" description="Helical" evidence="1">
    <location>
        <begin position="62"/>
        <end position="79"/>
    </location>
</feature>
<feature type="transmembrane region" description="Helical" evidence="1">
    <location>
        <begin position="35"/>
        <end position="56"/>
    </location>
</feature>
<feature type="transmembrane region" description="Helical" evidence="1">
    <location>
        <begin position="6"/>
        <end position="23"/>
    </location>
</feature>
<evidence type="ECO:0000313" key="3">
    <source>
        <dbReference type="Proteomes" id="UP000007151"/>
    </source>
</evidence>
<keyword evidence="1" id="KW-0472">Membrane</keyword>
<keyword evidence="1" id="KW-0812">Transmembrane</keyword>
<keyword evidence="3" id="KW-1185">Reference proteome</keyword>